<comment type="caution">
    <text evidence="1">The sequence shown here is derived from an EMBL/GenBank/DDBJ whole genome shotgun (WGS) entry which is preliminary data.</text>
</comment>
<sequence>MGRAARRRKAKAKSIDQAVEAVLRGETIEEEHLPTDRSQPLPGVLIRRKEKQVEFDRDETFLVSQLGYMPGNAVGCVGRVSHLKSLYPYLYNLLKRLDAKRNEKLGDNQMKDAGDMPTALQLYPLAIRNIHTGGKAGKKFKSRKRGHEEMTKIEVNLEKTSDGKGAEQTVIEPFPTMIWLTHPVLKTLISQVELGSTDNVTKMQEKLHSKKEYLDKMKLAHESYGTDRWNLLTEDDRDDVTKRKWTEALGNKRGVAGIRNFGSIKCLHTHSAHYLAYLGMTETAMTENLIGKWTLECIEEIAKAYCSETRNKEK</sequence>
<gene>
    <name evidence="1" type="ORF">CTEN210_07565</name>
</gene>
<keyword evidence="2" id="KW-1185">Reference proteome</keyword>
<dbReference type="PANTHER" id="PTHR37163:SF1">
    <property type="entry name" value="DUF501 DOMAIN-CONTAINING PROTEIN"/>
    <property type="match status" value="1"/>
</dbReference>
<name>A0AAD3CV09_9STRA</name>
<dbReference type="AlphaFoldDB" id="A0AAD3CV09"/>
<evidence type="ECO:0000313" key="2">
    <source>
        <dbReference type="Proteomes" id="UP001054902"/>
    </source>
</evidence>
<dbReference type="EMBL" id="BLLK01000045">
    <property type="protein sequence ID" value="GFH51089.1"/>
    <property type="molecule type" value="Genomic_DNA"/>
</dbReference>
<organism evidence="1 2">
    <name type="scientific">Chaetoceros tenuissimus</name>
    <dbReference type="NCBI Taxonomy" id="426638"/>
    <lineage>
        <taxon>Eukaryota</taxon>
        <taxon>Sar</taxon>
        <taxon>Stramenopiles</taxon>
        <taxon>Ochrophyta</taxon>
        <taxon>Bacillariophyta</taxon>
        <taxon>Coscinodiscophyceae</taxon>
        <taxon>Chaetocerotophycidae</taxon>
        <taxon>Chaetocerotales</taxon>
        <taxon>Chaetocerotaceae</taxon>
        <taxon>Chaetoceros</taxon>
    </lineage>
</organism>
<dbReference type="InterPro" id="IPR007511">
    <property type="entry name" value="DUF501"/>
</dbReference>
<reference evidence="1 2" key="1">
    <citation type="journal article" date="2021" name="Sci. Rep.">
        <title>The genome of the diatom Chaetoceros tenuissimus carries an ancient integrated fragment of an extant virus.</title>
        <authorList>
            <person name="Hongo Y."/>
            <person name="Kimura K."/>
            <person name="Takaki Y."/>
            <person name="Yoshida Y."/>
            <person name="Baba S."/>
            <person name="Kobayashi G."/>
            <person name="Nagasaki K."/>
            <person name="Hano T."/>
            <person name="Tomaru Y."/>
        </authorList>
    </citation>
    <scope>NUCLEOTIDE SEQUENCE [LARGE SCALE GENOMIC DNA]</scope>
    <source>
        <strain evidence="1 2">NIES-3715</strain>
    </source>
</reference>
<dbReference type="PANTHER" id="PTHR37163">
    <property type="entry name" value="CONSERVED PROTEIN"/>
    <property type="match status" value="1"/>
</dbReference>
<proteinExistence type="predicted"/>
<evidence type="ECO:0008006" key="3">
    <source>
        <dbReference type="Google" id="ProtNLM"/>
    </source>
</evidence>
<evidence type="ECO:0000313" key="1">
    <source>
        <dbReference type="EMBL" id="GFH51089.1"/>
    </source>
</evidence>
<dbReference type="Proteomes" id="UP001054902">
    <property type="component" value="Unassembled WGS sequence"/>
</dbReference>
<protein>
    <recommendedName>
        <fullName evidence="3">DUF501 domain-containing protein</fullName>
    </recommendedName>
</protein>
<accession>A0AAD3CV09</accession>
<dbReference type="Pfam" id="PF04417">
    <property type="entry name" value="DUF501"/>
    <property type="match status" value="1"/>
</dbReference>